<dbReference type="FunFam" id="1.25.10.10:FF:000067">
    <property type="entry name" value="V-type proton ATPase subunit H"/>
    <property type="match status" value="1"/>
</dbReference>
<dbReference type="Pfam" id="PF11698">
    <property type="entry name" value="V-ATPase_H_C"/>
    <property type="match status" value="1"/>
</dbReference>
<dbReference type="STRING" id="451379.A0A0N5A843"/>
<dbReference type="InterPro" id="IPR011987">
    <property type="entry name" value="ATPase_V1-cplx_hsu_C"/>
</dbReference>
<dbReference type="GO" id="GO:0005765">
    <property type="term" value="C:lysosomal membrane"/>
    <property type="evidence" value="ECO:0007669"/>
    <property type="project" value="TreeGrafter"/>
</dbReference>
<dbReference type="Gene3D" id="1.25.40.150">
    <property type="entry name" value="V-type ATPase, subunit H, C-terminal domain"/>
    <property type="match status" value="1"/>
</dbReference>
<proteinExistence type="inferred from homology"/>
<dbReference type="Gene3D" id="1.25.10.10">
    <property type="entry name" value="Leucine-rich Repeat Variant"/>
    <property type="match status" value="1"/>
</dbReference>
<dbReference type="InterPro" id="IPR004908">
    <property type="entry name" value="ATPase_V1-cplx_hsu"/>
</dbReference>
<evidence type="ECO:0000313" key="8">
    <source>
        <dbReference type="Proteomes" id="UP000046393"/>
    </source>
</evidence>
<comment type="function">
    <text evidence="5">Subunit of the V1 complex of vacuolar(H+)-ATPase (V-ATPase), a multisubunit enzyme composed of a peripheral complex (V1) that hydrolyzes ATP and a membrane integral complex (V0) that translocates protons. V-ATPase is responsible for acidifying and maintaining the pH of intracellular compartments and in some cell types, is targeted to the plasma membrane, where it is responsible for acidifying the extracellular environment. Subunit H is essential for V-ATPase activity, but not for the assembly of the complex.</text>
</comment>
<dbReference type="PIRSF" id="PIRSF032184">
    <property type="entry name" value="ATPase_V1_H"/>
    <property type="match status" value="1"/>
</dbReference>
<keyword evidence="4 6" id="KW-0406">Ion transport</keyword>
<evidence type="ECO:0000256" key="3">
    <source>
        <dbReference type="ARBA" id="ARBA00022781"/>
    </source>
</evidence>
<dbReference type="AlphaFoldDB" id="A0A0N5A843"/>
<dbReference type="Proteomes" id="UP000046393">
    <property type="component" value="Unplaced"/>
</dbReference>
<dbReference type="GO" id="GO:0046961">
    <property type="term" value="F:proton-transporting ATPase activity, rotational mechanism"/>
    <property type="evidence" value="ECO:0007669"/>
    <property type="project" value="UniProtKB-UniRule"/>
</dbReference>
<evidence type="ECO:0000256" key="1">
    <source>
        <dbReference type="ARBA" id="ARBA00008613"/>
    </source>
</evidence>
<evidence type="ECO:0000256" key="2">
    <source>
        <dbReference type="ARBA" id="ARBA00022448"/>
    </source>
</evidence>
<comment type="subunit">
    <text evidence="6">V-ATPase is a heteromultimeric enzyme made up of two complexes: the ATP-hydrolytic V1 complex and the proton translocation V0 complex.</text>
</comment>
<keyword evidence="3 6" id="KW-0375">Hydrogen ion transport</keyword>
<feature type="domain" description="ATPase V1 complex subunit H C-terminal" evidence="7">
    <location>
        <begin position="336"/>
        <end position="451"/>
    </location>
</feature>
<dbReference type="PANTHER" id="PTHR10698:SF0">
    <property type="entry name" value="V-TYPE PROTON ATPASE SUBUNIT H"/>
    <property type="match status" value="1"/>
</dbReference>
<reference evidence="9" key="1">
    <citation type="submission" date="2017-02" db="UniProtKB">
        <authorList>
            <consortium name="WormBaseParasite"/>
        </authorList>
    </citation>
    <scope>IDENTIFICATION</scope>
</reference>
<evidence type="ECO:0000259" key="7">
    <source>
        <dbReference type="Pfam" id="PF11698"/>
    </source>
</evidence>
<comment type="similarity">
    <text evidence="1 6">Belongs to the V-ATPase H subunit family.</text>
</comment>
<dbReference type="SUPFAM" id="SSF48371">
    <property type="entry name" value="ARM repeat"/>
    <property type="match status" value="1"/>
</dbReference>
<protein>
    <recommendedName>
        <fullName evidence="6">V-type proton ATPase subunit H</fullName>
    </recommendedName>
</protein>
<name>A0A0N5A843_9BILA</name>
<dbReference type="FunFam" id="1.25.40.150:FF:000001">
    <property type="entry name" value="V-type proton ATPase subunit H"/>
    <property type="match status" value="1"/>
</dbReference>
<dbReference type="PANTHER" id="PTHR10698">
    <property type="entry name" value="V-TYPE PROTON ATPASE SUBUNIT H"/>
    <property type="match status" value="1"/>
</dbReference>
<dbReference type="InterPro" id="IPR016024">
    <property type="entry name" value="ARM-type_fold"/>
</dbReference>
<evidence type="ECO:0000313" key="9">
    <source>
        <dbReference type="WBParaSite" id="SMUV_0000022301-mRNA-1"/>
    </source>
</evidence>
<dbReference type="CDD" id="cd00256">
    <property type="entry name" value="VATPase_H"/>
    <property type="match status" value="1"/>
</dbReference>
<evidence type="ECO:0000256" key="4">
    <source>
        <dbReference type="ARBA" id="ARBA00023065"/>
    </source>
</evidence>
<keyword evidence="2 6" id="KW-0813">Transport</keyword>
<dbReference type="InterPro" id="IPR038497">
    <property type="entry name" value="ATPase_V1-cplx_hsu_C_sf"/>
</dbReference>
<evidence type="ECO:0000256" key="6">
    <source>
        <dbReference type="PIRNR" id="PIRNR032184"/>
    </source>
</evidence>
<dbReference type="WBParaSite" id="SMUV_0000022301-mRNA-1">
    <property type="protein sequence ID" value="SMUV_0000022301-mRNA-1"/>
    <property type="gene ID" value="SMUV_0000022301"/>
</dbReference>
<keyword evidence="8" id="KW-1185">Reference proteome</keyword>
<evidence type="ECO:0000256" key="5">
    <source>
        <dbReference type="ARBA" id="ARBA00046225"/>
    </source>
</evidence>
<organism evidence="8 9">
    <name type="scientific">Syphacia muris</name>
    <dbReference type="NCBI Taxonomy" id="451379"/>
    <lineage>
        <taxon>Eukaryota</taxon>
        <taxon>Metazoa</taxon>
        <taxon>Ecdysozoa</taxon>
        <taxon>Nematoda</taxon>
        <taxon>Chromadorea</taxon>
        <taxon>Rhabditida</taxon>
        <taxon>Spirurina</taxon>
        <taxon>Oxyuridomorpha</taxon>
        <taxon>Oxyuroidea</taxon>
        <taxon>Oxyuridae</taxon>
        <taxon>Syphacia</taxon>
    </lineage>
</organism>
<accession>A0A0N5A843</accession>
<dbReference type="GO" id="GO:0000221">
    <property type="term" value="C:vacuolar proton-transporting V-type ATPase, V1 domain"/>
    <property type="evidence" value="ECO:0007669"/>
    <property type="project" value="UniProtKB-UniRule"/>
</dbReference>
<dbReference type="Pfam" id="PF03224">
    <property type="entry name" value="V-ATPase_H_N"/>
    <property type="match status" value="1"/>
</dbReference>
<sequence>MSVSGGDVSHTLPSVDMINATSKLQQEAAEVRQNKPNWNSYLRSHIIEQDDYNFITAYENAKTKADRDSLLASNEDQCARALINLITTVARDENVRYVLTLFDDLLQENKQRVNIFHKYAKKQKKSIWSWFLAILQRQDNFVVNQMSSVMAKLACFGSNLIEGKDLDFYFKFLKDQLKSPTNEYINTTARCLQMMMRIDEYRHAFIANDGITSILSALSGKTNFQLQYQLIFSLWCLTFNAKIAEKIPGSGVIQVLGDILSESSKEKVIRIILGTFRNLLEKIEDRELVRECALQMVQCKTLKALELMDVKKYDDIDLVDSIEFLSEELHHSVQDLSSYDEYVTELKSGRLQWSPVHKSEKFWRENAQRFNEKDFELVRILIKILETQDDSLILCVAAHDLGEYVRHYPRGKNKIEQLRGKQAVMKLLAAEDPNVRYHALLAVQKLMVHNWEYLGKQLDADAGITTTD</sequence>
<dbReference type="InterPro" id="IPR011989">
    <property type="entry name" value="ARM-like"/>
</dbReference>